<evidence type="ECO:0000313" key="5">
    <source>
        <dbReference type="Proteomes" id="UP000184267"/>
    </source>
</evidence>
<organism evidence="2 5">
    <name type="scientific">Trametes pubescens</name>
    <name type="common">White-rot fungus</name>
    <dbReference type="NCBI Taxonomy" id="154538"/>
    <lineage>
        <taxon>Eukaryota</taxon>
        <taxon>Fungi</taxon>
        <taxon>Dikarya</taxon>
        <taxon>Basidiomycota</taxon>
        <taxon>Agaricomycotina</taxon>
        <taxon>Agaricomycetes</taxon>
        <taxon>Polyporales</taxon>
        <taxon>Polyporaceae</taxon>
        <taxon>Trametes</taxon>
    </lineage>
</organism>
<proteinExistence type="predicted"/>
<evidence type="ECO:0000313" key="3">
    <source>
        <dbReference type="EMBL" id="OJT06877.1"/>
    </source>
</evidence>
<reference evidence="2 5" key="1">
    <citation type="submission" date="2016-10" db="EMBL/GenBank/DDBJ databases">
        <title>Genome sequence of the basidiomycete white-rot fungus Trametes pubescens.</title>
        <authorList>
            <person name="Makela M.R."/>
            <person name="Granchi Z."/>
            <person name="Peng M."/>
            <person name="De Vries R.P."/>
            <person name="Grigoriev I."/>
            <person name="Riley R."/>
            <person name="Hilden K."/>
        </authorList>
    </citation>
    <scope>NUCLEOTIDE SEQUENCE [LARGE SCALE GENOMIC DNA]</scope>
    <source>
        <strain evidence="2 5">FBCC735</strain>
    </source>
</reference>
<evidence type="ECO:0000256" key="1">
    <source>
        <dbReference type="SAM" id="MobiDB-lite"/>
    </source>
</evidence>
<protein>
    <submittedName>
        <fullName evidence="2">Uncharacterized protein</fullName>
    </submittedName>
</protein>
<dbReference type="Proteomes" id="UP000184267">
    <property type="component" value="Unassembled WGS sequence"/>
</dbReference>
<comment type="caution">
    <text evidence="2">The sequence shown here is derived from an EMBL/GenBank/DDBJ whole genome shotgun (WGS) entry which is preliminary data.</text>
</comment>
<dbReference type="EMBL" id="MNAD01001246">
    <property type="protein sequence ID" value="OJT06877.1"/>
    <property type="molecule type" value="Genomic_DNA"/>
</dbReference>
<name>A0A1M2VEA7_TRAPU</name>
<dbReference type="EMBL" id="MNAD01000856">
    <property type="protein sequence ID" value="OJT09974.1"/>
    <property type="molecule type" value="Genomic_DNA"/>
</dbReference>
<evidence type="ECO:0000313" key="2">
    <source>
        <dbReference type="EMBL" id="OJT05877.1"/>
    </source>
</evidence>
<gene>
    <name evidence="4" type="ORF">TRAPUB_13546</name>
    <name evidence="3" type="ORF">TRAPUB_2269</name>
    <name evidence="2" type="ORF">TRAPUB_3273</name>
</gene>
<dbReference type="AlphaFoldDB" id="A0A1M2VEA7"/>
<feature type="region of interest" description="Disordered" evidence="1">
    <location>
        <begin position="30"/>
        <end position="50"/>
    </location>
</feature>
<keyword evidence="5" id="KW-1185">Reference proteome</keyword>
<accession>A0A1M2VEA7</accession>
<dbReference type="EMBL" id="MNAD01001370">
    <property type="protein sequence ID" value="OJT05877.1"/>
    <property type="molecule type" value="Genomic_DNA"/>
</dbReference>
<evidence type="ECO:0000313" key="4">
    <source>
        <dbReference type="EMBL" id="OJT09974.1"/>
    </source>
</evidence>
<sequence length="50" mass="5392">MEAQLAIVDTRRRSAESKGEIITQLCTLPGGGGQTVTSSSRWQLMRQADG</sequence>